<protein>
    <recommendedName>
        <fullName evidence="3">DUF6535 domain-containing protein</fullName>
    </recommendedName>
</protein>
<feature type="compositionally biased region" description="Polar residues" evidence="1">
    <location>
        <begin position="1"/>
        <end position="11"/>
    </location>
</feature>
<dbReference type="InterPro" id="IPR045338">
    <property type="entry name" value="DUF6535"/>
</dbReference>
<dbReference type="AlphaFoldDB" id="A0A371CS38"/>
<evidence type="ECO:0000313" key="4">
    <source>
        <dbReference type="EMBL" id="RDX43100.1"/>
    </source>
</evidence>
<keyword evidence="2" id="KW-0812">Transmembrane</keyword>
<gene>
    <name evidence="4" type="ORF">OH76DRAFT_1238725</name>
</gene>
<dbReference type="EMBL" id="KZ857470">
    <property type="protein sequence ID" value="RDX43100.1"/>
    <property type="molecule type" value="Genomic_DNA"/>
</dbReference>
<evidence type="ECO:0000259" key="3">
    <source>
        <dbReference type="Pfam" id="PF20153"/>
    </source>
</evidence>
<proteinExistence type="predicted"/>
<feature type="domain" description="DUF6535" evidence="3">
    <location>
        <begin position="82"/>
        <end position="266"/>
    </location>
</feature>
<evidence type="ECO:0000256" key="2">
    <source>
        <dbReference type="SAM" id="Phobius"/>
    </source>
</evidence>
<keyword evidence="5" id="KW-1185">Reference proteome</keyword>
<sequence length="731" mass="82135">MFSALRSQWTENVRDLAPESVGKSAGMTPSQEQPSRANTDQSWTVYGDPPGLSEDHWKLPEPKELREELCEEYDEDHRAKAWTDAADAVKTYHDELINRWNKEMDTLLVYAGLFSAVLTAFNVQSYQSLQPATTDSTVAMLQRISTQLDSFSVSNSFVNSTQQSQPLQDLTPSFRASSSAVWINTLWFSSLVCSLASASIALMVKQWLHELSVGVSGESRECARRRQYRLDGIIRWRIGTIVVVIPIVLQLALVLFLVGLVILLWTLHGTVGAITSSLVGVLFIFQFVVTVMPAFQWDCCYLSPQALMVYSVVRPIHNATRAFLSRASWLWARLEPPIFWNAQSDLNPFRAFKKSIVRGCNKIKEMPAWRGEEEAQIIGHGSSGDLDRRTAVMACMTTFSSKHLDDIQAFFSDLSPREVARYLEDVWDLYERRRLQGMTSHQTLKSLTGLLMSALRHMLTVPPDARDEEWGQTVKTVVERHSPVMTINATSIDQLLTTFALLAMDPSVAGTLAFSKVRYHMGMNWPCSYSSVRNVMIMAEFQLQRHRDVGTNPDASLYTYLQAIEVSIRCILQTFAVSARKPLSADPLQIQTIRAHGRDVLTDFEHFLRAQRWVGLEATMPEEWRESAPFLHFFSYWVERYAILPLTTLAKVSREDANGQPGMVSLGLVDALAYAWDAAQAACLFSPSSAETEPVKTELPQAAVLRRIEGELDALRKAVGGAEASKCTPRT</sequence>
<feature type="region of interest" description="Disordered" evidence="1">
    <location>
        <begin position="1"/>
        <end position="57"/>
    </location>
</feature>
<name>A0A371CS38_9APHY</name>
<evidence type="ECO:0000256" key="1">
    <source>
        <dbReference type="SAM" id="MobiDB-lite"/>
    </source>
</evidence>
<dbReference type="STRING" id="139420.A0A371CS38"/>
<feature type="compositionally biased region" description="Polar residues" evidence="1">
    <location>
        <begin position="27"/>
        <end position="44"/>
    </location>
</feature>
<feature type="transmembrane region" description="Helical" evidence="2">
    <location>
        <begin position="273"/>
        <end position="295"/>
    </location>
</feature>
<reference evidence="4 5" key="1">
    <citation type="journal article" date="2018" name="Biotechnol. Biofuels">
        <title>Integrative visual omics of the white-rot fungus Polyporus brumalis exposes the biotechnological potential of its oxidative enzymes for delignifying raw plant biomass.</title>
        <authorList>
            <person name="Miyauchi S."/>
            <person name="Rancon A."/>
            <person name="Drula E."/>
            <person name="Hage H."/>
            <person name="Chaduli D."/>
            <person name="Favel A."/>
            <person name="Grisel S."/>
            <person name="Henrissat B."/>
            <person name="Herpoel-Gimbert I."/>
            <person name="Ruiz-Duenas F.J."/>
            <person name="Chevret D."/>
            <person name="Hainaut M."/>
            <person name="Lin J."/>
            <person name="Wang M."/>
            <person name="Pangilinan J."/>
            <person name="Lipzen A."/>
            <person name="Lesage-Meessen L."/>
            <person name="Navarro D."/>
            <person name="Riley R."/>
            <person name="Grigoriev I.V."/>
            <person name="Zhou S."/>
            <person name="Raouche S."/>
            <person name="Rosso M.N."/>
        </authorList>
    </citation>
    <scope>NUCLEOTIDE SEQUENCE [LARGE SCALE GENOMIC DNA]</scope>
    <source>
        <strain evidence="4 5">BRFM 1820</strain>
    </source>
</reference>
<dbReference type="Pfam" id="PF20153">
    <property type="entry name" value="DUF6535"/>
    <property type="match status" value="1"/>
</dbReference>
<evidence type="ECO:0000313" key="5">
    <source>
        <dbReference type="Proteomes" id="UP000256964"/>
    </source>
</evidence>
<organism evidence="4 5">
    <name type="scientific">Lentinus brumalis</name>
    <dbReference type="NCBI Taxonomy" id="2498619"/>
    <lineage>
        <taxon>Eukaryota</taxon>
        <taxon>Fungi</taxon>
        <taxon>Dikarya</taxon>
        <taxon>Basidiomycota</taxon>
        <taxon>Agaricomycotina</taxon>
        <taxon>Agaricomycetes</taxon>
        <taxon>Polyporales</taxon>
        <taxon>Polyporaceae</taxon>
        <taxon>Lentinus</taxon>
    </lineage>
</organism>
<keyword evidence="2" id="KW-0472">Membrane</keyword>
<accession>A0A371CS38</accession>
<keyword evidence="2" id="KW-1133">Transmembrane helix</keyword>
<dbReference type="OrthoDB" id="2736517at2759"/>
<dbReference type="Proteomes" id="UP000256964">
    <property type="component" value="Unassembled WGS sequence"/>
</dbReference>
<feature type="transmembrane region" description="Helical" evidence="2">
    <location>
        <begin position="234"/>
        <end position="267"/>
    </location>
</feature>